<organism evidence="1 2">
    <name type="scientific">Fusarium zealandicum</name>
    <dbReference type="NCBI Taxonomy" id="1053134"/>
    <lineage>
        <taxon>Eukaryota</taxon>
        <taxon>Fungi</taxon>
        <taxon>Dikarya</taxon>
        <taxon>Ascomycota</taxon>
        <taxon>Pezizomycotina</taxon>
        <taxon>Sordariomycetes</taxon>
        <taxon>Hypocreomycetidae</taxon>
        <taxon>Hypocreales</taxon>
        <taxon>Nectriaceae</taxon>
        <taxon>Fusarium</taxon>
        <taxon>Fusarium staphyleae species complex</taxon>
    </lineage>
</organism>
<keyword evidence="2" id="KW-1185">Reference proteome</keyword>
<gene>
    <name evidence="1" type="ORF">FZEAL_104</name>
</gene>
<evidence type="ECO:0000313" key="2">
    <source>
        <dbReference type="Proteomes" id="UP000635477"/>
    </source>
</evidence>
<dbReference type="EMBL" id="JABEYC010000005">
    <property type="protein sequence ID" value="KAF4984743.1"/>
    <property type="molecule type" value="Genomic_DNA"/>
</dbReference>
<dbReference type="OrthoDB" id="4763081at2759"/>
<comment type="caution">
    <text evidence="1">The sequence shown here is derived from an EMBL/GenBank/DDBJ whole genome shotgun (WGS) entry which is preliminary data.</text>
</comment>
<dbReference type="Proteomes" id="UP000635477">
    <property type="component" value="Unassembled WGS sequence"/>
</dbReference>
<sequence length="510" mass="57992">MQIVRSYSPNSLLWRFCTCSRIVQQISENSFRCLTSFRLSEIATWERASEPKLAETSTLDPILRLSLDAHGLEKIERFPSYADRSSGRPKANTSAFAFIDERLTKVSDHAQASNTSEDDERSKAVVLFQFGYARLQFHETPQRPCIWDMASPPIRNVSFSLFCLHPAITYFQLAKHVHQGESSDSLQLFGSVYRPLDNTKMPSSASEPVFPNENRLHMLNYSEIFADSYATQNHTILFSQITGITFFYAYYTLKAIHGHTRAMPSAMHVIEKFPCRVQQKLSWLYIPISSNDQVTALGFGLYDCLALIRTKLVGDIKLGYLRTFEPQVAMLLDSPPVSLVTNERRGGQISSWGIEVQDDSATNAVVSTSQAAPREPEIYPTLLYSTAPLEGIKRLSIYHARYTEFCVGLLLEYHNGARRSLGQCRVGVDSFTTCLDPVRICFYSEPSVWGRQRGRRRRAGPVRVESNKCESTALPERIHDGEGWACCPLKGSLECWFDHREIHFEWKEAY</sequence>
<name>A0A8H4XQP4_9HYPO</name>
<dbReference type="AlphaFoldDB" id="A0A8H4XQP4"/>
<reference evidence="1" key="2">
    <citation type="submission" date="2020-05" db="EMBL/GenBank/DDBJ databases">
        <authorList>
            <person name="Kim H.-S."/>
            <person name="Proctor R.H."/>
            <person name="Brown D.W."/>
        </authorList>
    </citation>
    <scope>NUCLEOTIDE SEQUENCE</scope>
    <source>
        <strain evidence="1">NRRL 22465</strain>
    </source>
</reference>
<proteinExistence type="predicted"/>
<evidence type="ECO:0000313" key="1">
    <source>
        <dbReference type="EMBL" id="KAF4984743.1"/>
    </source>
</evidence>
<accession>A0A8H4XQP4</accession>
<protein>
    <submittedName>
        <fullName evidence="1">Uncharacterized protein</fullName>
    </submittedName>
</protein>
<reference evidence="1" key="1">
    <citation type="journal article" date="2020" name="BMC Genomics">
        <title>Correction to: Identification and distribution of gene clusters required for synthesis of sphingolipid metabolism inhibitors in diverse species of the filamentous fungus Fusarium.</title>
        <authorList>
            <person name="Kim H.S."/>
            <person name="Lohmar J.M."/>
            <person name="Busman M."/>
            <person name="Brown D.W."/>
            <person name="Naumann T.A."/>
            <person name="Divon H.H."/>
            <person name="Lysoe E."/>
            <person name="Uhlig S."/>
            <person name="Proctor R.H."/>
        </authorList>
    </citation>
    <scope>NUCLEOTIDE SEQUENCE</scope>
    <source>
        <strain evidence="1">NRRL 22465</strain>
    </source>
</reference>